<accession>A0A2M9GXS2</accession>
<dbReference type="InterPro" id="IPR050723">
    <property type="entry name" value="CFA/CMAS"/>
</dbReference>
<organism evidence="3 4">
    <name type="scientific">Achromobacter ruhlandii</name>
    <dbReference type="NCBI Taxonomy" id="72557"/>
    <lineage>
        <taxon>Bacteria</taxon>
        <taxon>Pseudomonadati</taxon>
        <taxon>Pseudomonadota</taxon>
        <taxon>Betaproteobacteria</taxon>
        <taxon>Burkholderiales</taxon>
        <taxon>Alcaligenaceae</taxon>
        <taxon>Achromobacter</taxon>
    </lineage>
</organism>
<dbReference type="SUPFAM" id="SSF53335">
    <property type="entry name" value="S-adenosyl-L-methionine-dependent methyltransferases"/>
    <property type="match status" value="1"/>
</dbReference>
<dbReference type="Proteomes" id="UP000494122">
    <property type="component" value="Unassembled WGS sequence"/>
</dbReference>
<sequence length="534" mass="57370">MSAPDVLTQAISDAYDETPYISLPFSYTSPGHLRAVASLYNLEAPALAHARVLELGCAAGGNLLPFALAHPEAQVVGIDLSPQQIEAGQRAAEAVGARNLDLRAMSLTDITADFGTFDYVICHGVFSWVPPEVRDAILRICRENLAPQGIAYVSYNTYPGWKASDVIRDAMILNSFGAETPQDKLVRAKAMLELIEGGLWQNNPLRSALQEAARKLRGQTDHYLLHEYLEAINTPCYFLEFAAAAQQAGLAYVTDAEPQLTFPSTFGGAVALGLNGLSVNAGREMREQYLDFAIGRSFRKSLLVHAERAGDILDQPEGGALAAMHFAADLTPLAAAAGAPAGQRQFRSAAGTTITSQDPGMIALMETLAQAWPQSLPFAALLEAQRGHAADAPADAVANAMIGHLVTLVQASALHYRLEPAAYQPAQTKPRLIPGALQLLQEATKPGCQVGMHSLWHHPVTAPVDSLYQYLMRHIDGEHSTAELRTLARDALTAGRHPHPDGKSYKGARNLDPVAQEIVNSLLAALRRAGLLLH</sequence>
<feature type="domain" description="Methyltransferase" evidence="2">
    <location>
        <begin position="52"/>
        <end position="149"/>
    </location>
</feature>
<feature type="domain" description="Methyltransferase regulatory" evidence="1">
    <location>
        <begin position="221"/>
        <end position="305"/>
    </location>
</feature>
<dbReference type="PANTHER" id="PTHR43667">
    <property type="entry name" value="CYCLOPROPANE-FATTY-ACYL-PHOSPHOLIPID SYNTHASE"/>
    <property type="match status" value="1"/>
</dbReference>
<dbReference type="InterPro" id="IPR041698">
    <property type="entry name" value="Methyltransf_25"/>
</dbReference>
<dbReference type="EMBL" id="CADILE010000010">
    <property type="protein sequence ID" value="CAB3883450.1"/>
    <property type="molecule type" value="Genomic_DNA"/>
</dbReference>
<dbReference type="CDD" id="cd02440">
    <property type="entry name" value="AdoMet_MTases"/>
    <property type="match status" value="1"/>
</dbReference>
<proteinExistence type="predicted"/>
<dbReference type="RefSeq" id="WP_100508424.1">
    <property type="nucleotide sequence ID" value="NZ_CADILE010000010.1"/>
</dbReference>
<protein>
    <submittedName>
        <fullName evidence="3">Uncharacterized protein</fullName>
    </submittedName>
</protein>
<dbReference type="InterPro" id="IPR029063">
    <property type="entry name" value="SAM-dependent_MTases_sf"/>
</dbReference>
<dbReference type="Pfam" id="PF13649">
    <property type="entry name" value="Methyltransf_25"/>
    <property type="match status" value="1"/>
</dbReference>
<gene>
    <name evidence="3" type="ORF">LMG3328_03411</name>
</gene>
<dbReference type="InterPro" id="IPR018773">
    <property type="entry name" value="MeTrfase_reg_dom_prd"/>
</dbReference>
<dbReference type="AlphaFoldDB" id="A0A2M9GXS2"/>
<evidence type="ECO:0000259" key="1">
    <source>
        <dbReference type="Pfam" id="PF10119"/>
    </source>
</evidence>
<reference evidence="3 4" key="1">
    <citation type="submission" date="2020-04" db="EMBL/GenBank/DDBJ databases">
        <authorList>
            <person name="De Canck E."/>
        </authorList>
    </citation>
    <scope>NUCLEOTIDE SEQUENCE [LARGE SCALE GENOMIC DNA]</scope>
    <source>
        <strain evidence="3 4">LMG 3328</strain>
    </source>
</reference>
<name>A0A2M9GXS2_9BURK</name>
<evidence type="ECO:0000313" key="4">
    <source>
        <dbReference type="Proteomes" id="UP000494122"/>
    </source>
</evidence>
<dbReference type="PANTHER" id="PTHR43667:SF2">
    <property type="entry name" value="FATTY ACID C-METHYL TRANSFERASE"/>
    <property type="match status" value="1"/>
</dbReference>
<dbReference type="Gene3D" id="3.40.50.150">
    <property type="entry name" value="Vaccinia Virus protein VP39"/>
    <property type="match status" value="1"/>
</dbReference>
<evidence type="ECO:0000259" key="2">
    <source>
        <dbReference type="Pfam" id="PF13649"/>
    </source>
</evidence>
<evidence type="ECO:0000313" key="3">
    <source>
        <dbReference type="EMBL" id="CAB3883450.1"/>
    </source>
</evidence>
<dbReference type="Pfam" id="PF10119">
    <property type="entry name" value="MethyTransf_Reg"/>
    <property type="match status" value="1"/>
</dbReference>